<keyword evidence="4" id="KW-1003">Cell membrane</keyword>
<evidence type="ECO:0000256" key="7">
    <source>
        <dbReference type="ARBA" id="ARBA00023136"/>
    </source>
</evidence>
<feature type="transmembrane region" description="Helical" evidence="8">
    <location>
        <begin position="328"/>
        <end position="361"/>
    </location>
</feature>
<dbReference type="Pfam" id="PF01594">
    <property type="entry name" value="AI-2E_transport"/>
    <property type="match status" value="1"/>
</dbReference>
<keyword evidence="6 8" id="KW-1133">Transmembrane helix</keyword>
<dbReference type="EMBL" id="CADCWL010000113">
    <property type="protein sequence ID" value="CAA9567126.1"/>
    <property type="molecule type" value="Genomic_DNA"/>
</dbReference>
<feature type="transmembrane region" description="Helical" evidence="8">
    <location>
        <begin position="29"/>
        <end position="47"/>
    </location>
</feature>
<feature type="transmembrane region" description="Helical" evidence="8">
    <location>
        <begin position="236"/>
        <end position="253"/>
    </location>
</feature>
<evidence type="ECO:0000256" key="2">
    <source>
        <dbReference type="ARBA" id="ARBA00009773"/>
    </source>
</evidence>
<evidence type="ECO:0000256" key="3">
    <source>
        <dbReference type="ARBA" id="ARBA00022448"/>
    </source>
</evidence>
<dbReference type="PANTHER" id="PTHR21716:SF53">
    <property type="entry name" value="PERMEASE PERM-RELATED"/>
    <property type="match status" value="1"/>
</dbReference>
<organism evidence="9">
    <name type="scientific">uncultured Thermomicrobiales bacterium</name>
    <dbReference type="NCBI Taxonomy" id="1645740"/>
    <lineage>
        <taxon>Bacteria</taxon>
        <taxon>Pseudomonadati</taxon>
        <taxon>Thermomicrobiota</taxon>
        <taxon>Thermomicrobia</taxon>
        <taxon>Thermomicrobiales</taxon>
        <taxon>environmental samples</taxon>
    </lineage>
</organism>
<keyword evidence="5 8" id="KW-0812">Transmembrane</keyword>
<name>A0A6J4V4L0_9BACT</name>
<evidence type="ECO:0000256" key="1">
    <source>
        <dbReference type="ARBA" id="ARBA00004651"/>
    </source>
</evidence>
<proteinExistence type="inferred from homology"/>
<protein>
    <recommendedName>
        <fullName evidence="10">AI-2E family transporter</fullName>
    </recommendedName>
</protein>
<evidence type="ECO:0000313" key="9">
    <source>
        <dbReference type="EMBL" id="CAA9567126.1"/>
    </source>
</evidence>
<dbReference type="AlphaFoldDB" id="A0A6J4V4L0"/>
<sequence length="424" mass="44767">MDARPVSNAPVDPTPTVIYQPAPMTPLRIMALTLAVLFVLGLVWLVIQVRSIVLLLLFGILLSAAIEPLVGRLRRRGLSRGQGILAIYAVIFAILGIASYLVVPRLVEQGRQLVTDIPNYFVTFREQAAASGNGFVRRSGPGFVNQIERVYNNIRSNPLESNVSIDADQAVGVVTSVFGALFTTVSVMIVAFYWMTEKALIKRVVLSLFPIERRDRAHDAWDQIEGKLGGWARGQLILMFVIGVLSTIVYSPIALDVRFWFLLGIVAGFTELIPFVGPFIGGTLATLVALTDSWQKAVLVVVFVVVLQQIEGSVLVPRVMRNAVGLTALTVFLALLVGGVLGGVVGAVLAIPLAAAVQVLVQDLLEAREESSDGTEMGAAVAATLTGRAHPLPGGGVAGGAGGAAVPYVAVERPGGSGAADGSA</sequence>
<dbReference type="PANTHER" id="PTHR21716">
    <property type="entry name" value="TRANSMEMBRANE PROTEIN"/>
    <property type="match status" value="1"/>
</dbReference>
<evidence type="ECO:0000256" key="8">
    <source>
        <dbReference type="SAM" id="Phobius"/>
    </source>
</evidence>
<dbReference type="GO" id="GO:0055085">
    <property type="term" value="P:transmembrane transport"/>
    <property type="evidence" value="ECO:0007669"/>
    <property type="project" value="TreeGrafter"/>
</dbReference>
<keyword evidence="7 8" id="KW-0472">Membrane</keyword>
<evidence type="ECO:0000256" key="5">
    <source>
        <dbReference type="ARBA" id="ARBA00022692"/>
    </source>
</evidence>
<evidence type="ECO:0000256" key="4">
    <source>
        <dbReference type="ARBA" id="ARBA00022475"/>
    </source>
</evidence>
<evidence type="ECO:0008006" key="10">
    <source>
        <dbReference type="Google" id="ProtNLM"/>
    </source>
</evidence>
<feature type="transmembrane region" description="Helical" evidence="8">
    <location>
        <begin position="297"/>
        <end position="316"/>
    </location>
</feature>
<feature type="transmembrane region" description="Helical" evidence="8">
    <location>
        <begin position="83"/>
        <end position="103"/>
    </location>
</feature>
<feature type="transmembrane region" description="Helical" evidence="8">
    <location>
        <begin position="53"/>
        <end position="71"/>
    </location>
</feature>
<dbReference type="GO" id="GO:0005886">
    <property type="term" value="C:plasma membrane"/>
    <property type="evidence" value="ECO:0007669"/>
    <property type="project" value="UniProtKB-SubCell"/>
</dbReference>
<comment type="subcellular location">
    <subcellularLocation>
        <location evidence="1">Cell membrane</location>
        <topology evidence="1">Multi-pass membrane protein</topology>
    </subcellularLocation>
</comment>
<accession>A0A6J4V4L0</accession>
<comment type="similarity">
    <text evidence="2">Belongs to the autoinducer-2 exporter (AI-2E) (TC 2.A.86) family.</text>
</comment>
<keyword evidence="3" id="KW-0813">Transport</keyword>
<gene>
    <name evidence="9" type="ORF">AVDCRST_MAG19-2365</name>
</gene>
<reference evidence="9" key="1">
    <citation type="submission" date="2020-02" db="EMBL/GenBank/DDBJ databases">
        <authorList>
            <person name="Meier V. D."/>
        </authorList>
    </citation>
    <scope>NUCLEOTIDE SEQUENCE</scope>
    <source>
        <strain evidence="9">AVDCRST_MAG19</strain>
    </source>
</reference>
<feature type="transmembrane region" description="Helical" evidence="8">
    <location>
        <begin position="170"/>
        <end position="194"/>
    </location>
</feature>
<dbReference type="InterPro" id="IPR002549">
    <property type="entry name" value="AI-2E-like"/>
</dbReference>
<evidence type="ECO:0000256" key="6">
    <source>
        <dbReference type="ARBA" id="ARBA00022989"/>
    </source>
</evidence>
<feature type="transmembrane region" description="Helical" evidence="8">
    <location>
        <begin position="259"/>
        <end position="290"/>
    </location>
</feature>